<sequence>MSCKASASAGELAFCYKEFSDKEHHISTSVRYGCLENTVIPLTKSKRTQLILYEYVNASGKQTLQAKRQIFCHDRNYCNEVADSSMSSTIFKRTLPHIATALFAYILM</sequence>
<dbReference type="EMBL" id="KL367701">
    <property type="protein sequence ID" value="KFD60023.1"/>
    <property type="molecule type" value="Genomic_DNA"/>
</dbReference>
<accession>A0A085LKY7</accession>
<evidence type="ECO:0000313" key="1">
    <source>
        <dbReference type="EMBL" id="KFD45633.1"/>
    </source>
</evidence>
<proteinExistence type="predicted"/>
<reference evidence="1 3" key="1">
    <citation type="journal article" date="2014" name="Nat. Genet.">
        <title>Genome and transcriptome of the porcine whipworm Trichuris suis.</title>
        <authorList>
            <person name="Jex A.R."/>
            <person name="Nejsum P."/>
            <person name="Schwarz E.M."/>
            <person name="Hu L."/>
            <person name="Young N.D."/>
            <person name="Hall R.S."/>
            <person name="Korhonen P.K."/>
            <person name="Liao S."/>
            <person name="Thamsborg S."/>
            <person name="Xia J."/>
            <person name="Xu P."/>
            <person name="Wang S."/>
            <person name="Scheerlinck J.P."/>
            <person name="Hofmann A."/>
            <person name="Sternberg P.W."/>
            <person name="Wang J."/>
            <person name="Gasser R.B."/>
        </authorList>
    </citation>
    <scope>NUCLEOTIDE SEQUENCE [LARGE SCALE GENOMIC DNA]</scope>
    <source>
        <strain evidence="2">DCEP-RM93F</strain>
        <strain evidence="1">DCEP-RM93M</strain>
    </source>
</reference>
<gene>
    <name evidence="1" type="ORF">M513_13492</name>
    <name evidence="2" type="ORF">M514_13492</name>
</gene>
<name>A0A085LKY7_9BILA</name>
<dbReference type="Proteomes" id="UP000030764">
    <property type="component" value="Unassembled WGS sequence"/>
</dbReference>
<dbReference type="EMBL" id="KL363449">
    <property type="protein sequence ID" value="KFD45633.1"/>
    <property type="molecule type" value="Genomic_DNA"/>
</dbReference>
<protein>
    <submittedName>
        <fullName evidence="1">Uncharacterized protein</fullName>
    </submittedName>
</protein>
<dbReference type="AlphaFoldDB" id="A0A085LKY7"/>
<dbReference type="Proteomes" id="UP000030758">
    <property type="component" value="Unassembled WGS sequence"/>
</dbReference>
<evidence type="ECO:0000313" key="3">
    <source>
        <dbReference type="Proteomes" id="UP000030764"/>
    </source>
</evidence>
<keyword evidence="3" id="KW-1185">Reference proteome</keyword>
<organism evidence="1 3">
    <name type="scientific">Trichuris suis</name>
    <name type="common">pig whipworm</name>
    <dbReference type="NCBI Taxonomy" id="68888"/>
    <lineage>
        <taxon>Eukaryota</taxon>
        <taxon>Metazoa</taxon>
        <taxon>Ecdysozoa</taxon>
        <taxon>Nematoda</taxon>
        <taxon>Enoplea</taxon>
        <taxon>Dorylaimia</taxon>
        <taxon>Trichinellida</taxon>
        <taxon>Trichuridae</taxon>
        <taxon>Trichuris</taxon>
    </lineage>
</organism>
<evidence type="ECO:0000313" key="2">
    <source>
        <dbReference type="EMBL" id="KFD60023.1"/>
    </source>
</evidence>